<evidence type="ECO:0000256" key="9">
    <source>
        <dbReference type="ARBA" id="ARBA00023125"/>
    </source>
</evidence>
<evidence type="ECO:0000256" key="6">
    <source>
        <dbReference type="ARBA" id="ARBA00022806"/>
    </source>
</evidence>
<feature type="region of interest" description="Disordered" evidence="11">
    <location>
        <begin position="379"/>
        <end position="408"/>
    </location>
</feature>
<evidence type="ECO:0000256" key="2">
    <source>
        <dbReference type="ARBA" id="ARBA00007025"/>
    </source>
</evidence>
<dbReference type="SMART" id="SM00490">
    <property type="entry name" value="HELICc"/>
    <property type="match status" value="1"/>
</dbReference>
<dbReference type="GO" id="GO:0003677">
    <property type="term" value="F:DNA binding"/>
    <property type="evidence" value="ECO:0007669"/>
    <property type="project" value="UniProtKB-KW"/>
</dbReference>
<reference evidence="14" key="2">
    <citation type="submission" date="2021-01" db="EMBL/GenBank/DDBJ databases">
        <authorList>
            <person name="Schikora-Tamarit M.A."/>
        </authorList>
    </citation>
    <scope>NUCLEOTIDE SEQUENCE</scope>
    <source>
        <strain evidence="14">NCAIM Y.01608</strain>
    </source>
</reference>
<dbReference type="PROSITE" id="PS51192">
    <property type="entry name" value="HELICASE_ATP_BIND_1"/>
    <property type="match status" value="1"/>
</dbReference>
<keyword evidence="4" id="KW-0547">Nucleotide-binding</keyword>
<proteinExistence type="inferred from homology"/>
<comment type="subcellular location">
    <subcellularLocation>
        <location evidence="1">Nucleus</location>
    </subcellularLocation>
</comment>
<comment type="caution">
    <text evidence="14">The sequence shown here is derived from an EMBL/GenBank/DDBJ whole genome shotgun (WGS) entry which is preliminary data.</text>
</comment>
<evidence type="ECO:0000256" key="4">
    <source>
        <dbReference type="ARBA" id="ARBA00022741"/>
    </source>
</evidence>
<dbReference type="GO" id="GO:0005524">
    <property type="term" value="F:ATP binding"/>
    <property type="evidence" value="ECO:0007669"/>
    <property type="project" value="UniProtKB-KW"/>
</dbReference>
<organism evidence="14 15">
    <name type="scientific">Ogataea polymorpha</name>
    <dbReference type="NCBI Taxonomy" id="460523"/>
    <lineage>
        <taxon>Eukaryota</taxon>
        <taxon>Fungi</taxon>
        <taxon>Dikarya</taxon>
        <taxon>Ascomycota</taxon>
        <taxon>Saccharomycotina</taxon>
        <taxon>Pichiomycetes</taxon>
        <taxon>Pichiales</taxon>
        <taxon>Pichiaceae</taxon>
        <taxon>Ogataea</taxon>
    </lineage>
</organism>
<dbReference type="InterPro" id="IPR014001">
    <property type="entry name" value="Helicase_ATP-bd"/>
</dbReference>
<dbReference type="Pfam" id="PF00176">
    <property type="entry name" value="SNF2-rel_dom"/>
    <property type="match status" value="1"/>
</dbReference>
<dbReference type="SUPFAM" id="SSF52540">
    <property type="entry name" value="P-loop containing nucleoside triphosphate hydrolases"/>
    <property type="match status" value="2"/>
</dbReference>
<keyword evidence="15" id="KW-1185">Reference proteome</keyword>
<dbReference type="GO" id="GO:0005694">
    <property type="term" value="C:chromosome"/>
    <property type="evidence" value="ECO:0007669"/>
    <property type="project" value="UniProtKB-ARBA"/>
</dbReference>
<name>A0A9P8NU05_9ASCO</name>
<gene>
    <name evidence="14" type="ORF">OGATHE_006084</name>
</gene>
<dbReference type="SMART" id="SM00487">
    <property type="entry name" value="DEXDc"/>
    <property type="match status" value="1"/>
</dbReference>
<evidence type="ECO:0000256" key="5">
    <source>
        <dbReference type="ARBA" id="ARBA00022801"/>
    </source>
</evidence>
<evidence type="ECO:0000256" key="11">
    <source>
        <dbReference type="SAM" id="MobiDB-lite"/>
    </source>
</evidence>
<evidence type="ECO:0000256" key="1">
    <source>
        <dbReference type="ARBA" id="ARBA00004123"/>
    </source>
</evidence>
<evidence type="ECO:0000256" key="3">
    <source>
        <dbReference type="ARBA" id="ARBA00012551"/>
    </source>
</evidence>
<dbReference type="AlphaFoldDB" id="A0A9P8NU05"/>
<dbReference type="PROSITE" id="PS51194">
    <property type="entry name" value="HELICASE_CTER"/>
    <property type="match status" value="1"/>
</dbReference>
<keyword evidence="8" id="KW-0156">Chromatin regulator</keyword>
<sequence>MTDDSIIIEDTNTNRELSRGSEESPVQVPDSSPIRVRSQSTEPASSPIQITTRLPSLRERFSYNPNSSLGAKFSHEPLAPPKGALSSDLKRSFTALKNKFPHLSQATVLSALKTKGSLREAAAYLSSLPQGVGSKPSDGYPIGVAQIVSPQKIVLSSSSPIKPENDVLSSKVKLQKASSILQRYGNVQTKREPEPVPAKKRKLVRGTRDAKRGAVSLSDSDHEPIVLDDEEPEEVDDESMEESEVEEAVDLEFDEKVLHFLNTGDKRDVVDIAGVPPSIAQALIDSRPFKSLEEVENFDFAEKESSASTNKKRVVKKKAVGEKILETTIKKLKGYAAVDSLIKKCQTHGNSITHAIHKWGAEVYNEKGELEIVDIDVKSEQSDDNMSDKTLFSNENSQSKNESYEVLTSDDDMEDREFTLKMSKSSGRPRGRPPLVKVDYYRHKPKLMADGFELKNYQIVGMNWLNLLYQKRLSCILADEMGLGKTLQVIAFLTYLKQQSFDGPHLVIVPSSTLENWLREFQKFSPSLKVIPYYGSQSARAELREELMYNGDYDVLVTTYTLATGHKYDQSFLRSRNFNVIVYDEGHMLKNSNSDRYAKLMKLGARFRLLLTGTPLQNNLRELISLLAFILPGIFHEKREDLLVLFDQKASTKSTHKRETEDGDADDEENYNPLLSQQAITNARAMMAPFVLRRKKDQVMQHLPPKHHHIEYCDLDEYQKNVYQQEIQKAREAKAERERRKLMSPDELRKLSKTTMSLSASNVVMQLRKAALHPMLFRTHYQDSKLKKMARDIMKSDDYYNANRDYIFEDMQVMSDFELNRLCHTYSKQLASFQLDNEAYYQSGKVRKMLQLINKVTEKGEKVLVFSLFTQVLDILEMVLSLNQIKFLRLDGQTSVDERQGIIDKFYEADDVPVMLLSTKAGGFGINLVCANNVIIFDQSFNPHDDKQAEDRAHRVGQTKAVNVYRIICRDTIEENILQLAQNKLQLDDSMMSGDDDKAAKAVESMLFPE</sequence>
<keyword evidence="9" id="KW-0238">DNA-binding</keyword>
<feature type="region of interest" description="Disordered" evidence="11">
    <location>
        <begin position="1"/>
        <end position="57"/>
    </location>
</feature>
<keyword evidence="10" id="KW-0539">Nucleus</keyword>
<reference evidence="14" key="1">
    <citation type="journal article" date="2021" name="Open Biol.">
        <title>Shared evolutionary footprints suggest mitochondrial oxidative damage underlies multiple complex I losses in fungi.</title>
        <authorList>
            <person name="Schikora-Tamarit M.A."/>
            <person name="Marcet-Houben M."/>
            <person name="Nosek J."/>
            <person name="Gabaldon T."/>
        </authorList>
    </citation>
    <scope>NUCLEOTIDE SEQUENCE</scope>
    <source>
        <strain evidence="14">NCAIM Y.01608</strain>
    </source>
</reference>
<protein>
    <recommendedName>
        <fullName evidence="3">DNA helicase</fullName>
        <ecNumber evidence="3">3.6.4.12</ecNumber>
    </recommendedName>
</protein>
<feature type="compositionally biased region" description="Polar residues" evidence="11">
    <location>
        <begin position="388"/>
        <end position="401"/>
    </location>
</feature>
<feature type="compositionally biased region" description="Acidic residues" evidence="11">
    <location>
        <begin position="226"/>
        <end position="237"/>
    </location>
</feature>
<dbReference type="Gene3D" id="3.40.50.300">
    <property type="entry name" value="P-loop containing nucleotide triphosphate hydrolases"/>
    <property type="match status" value="1"/>
</dbReference>
<feature type="region of interest" description="Disordered" evidence="11">
    <location>
        <begin position="183"/>
        <end position="237"/>
    </location>
</feature>
<evidence type="ECO:0000313" key="15">
    <source>
        <dbReference type="Proteomes" id="UP000788993"/>
    </source>
</evidence>
<evidence type="ECO:0000256" key="7">
    <source>
        <dbReference type="ARBA" id="ARBA00022840"/>
    </source>
</evidence>
<dbReference type="EMBL" id="JAEUBD010001540">
    <property type="protein sequence ID" value="KAH3659201.1"/>
    <property type="molecule type" value="Genomic_DNA"/>
</dbReference>
<feature type="compositionally biased region" description="Polar residues" evidence="11">
    <location>
        <begin position="37"/>
        <end position="54"/>
    </location>
</feature>
<feature type="compositionally biased region" description="Basic and acidic residues" evidence="11">
    <location>
        <begin position="12"/>
        <end position="22"/>
    </location>
</feature>
<keyword evidence="7" id="KW-0067">ATP-binding</keyword>
<dbReference type="InterPro" id="IPR000330">
    <property type="entry name" value="SNF2_N"/>
</dbReference>
<feature type="domain" description="Helicase C-terminal" evidence="13">
    <location>
        <begin position="848"/>
        <end position="1007"/>
    </location>
</feature>
<dbReference type="InterPro" id="IPR049730">
    <property type="entry name" value="SNF2/RAD54-like_C"/>
</dbReference>
<evidence type="ECO:0000313" key="14">
    <source>
        <dbReference type="EMBL" id="KAH3659201.1"/>
    </source>
</evidence>
<dbReference type="InterPro" id="IPR038718">
    <property type="entry name" value="SNF2-like_sf"/>
</dbReference>
<keyword evidence="5" id="KW-0378">Hydrolase</keyword>
<dbReference type="FunFam" id="3.40.50.10810:FF:000014">
    <property type="entry name" value="SWI/SNF-related matrix-associated actin-dependent regulator of chromatin subfamily A containing DEAD/H box 1"/>
    <property type="match status" value="1"/>
</dbReference>
<dbReference type="GO" id="GO:0140658">
    <property type="term" value="F:ATP-dependent chromatin remodeler activity"/>
    <property type="evidence" value="ECO:0007669"/>
    <property type="project" value="UniProtKB-ARBA"/>
</dbReference>
<evidence type="ECO:0000259" key="13">
    <source>
        <dbReference type="PROSITE" id="PS51194"/>
    </source>
</evidence>
<dbReference type="EC" id="3.6.4.12" evidence="3"/>
<dbReference type="Gene3D" id="3.40.50.10810">
    <property type="entry name" value="Tandem AAA-ATPase domain"/>
    <property type="match status" value="1"/>
</dbReference>
<evidence type="ECO:0000256" key="10">
    <source>
        <dbReference type="ARBA" id="ARBA00023242"/>
    </source>
</evidence>
<accession>A0A9P8NU05</accession>
<dbReference type="Proteomes" id="UP000788993">
    <property type="component" value="Unassembled WGS sequence"/>
</dbReference>
<dbReference type="PANTHER" id="PTHR10799">
    <property type="entry name" value="SNF2/RAD54 HELICASE FAMILY"/>
    <property type="match status" value="1"/>
</dbReference>
<dbReference type="CDD" id="cd18793">
    <property type="entry name" value="SF2_C_SNF"/>
    <property type="match status" value="1"/>
</dbReference>
<dbReference type="GO" id="GO:0016787">
    <property type="term" value="F:hydrolase activity"/>
    <property type="evidence" value="ECO:0007669"/>
    <property type="project" value="UniProtKB-KW"/>
</dbReference>
<feature type="domain" description="Helicase ATP-binding" evidence="12">
    <location>
        <begin position="466"/>
        <end position="633"/>
    </location>
</feature>
<evidence type="ECO:0000259" key="12">
    <source>
        <dbReference type="PROSITE" id="PS51192"/>
    </source>
</evidence>
<dbReference type="Pfam" id="PF00271">
    <property type="entry name" value="Helicase_C"/>
    <property type="match status" value="1"/>
</dbReference>
<dbReference type="CDD" id="cd17998">
    <property type="entry name" value="DEXHc_SMARCAD1"/>
    <property type="match status" value="1"/>
</dbReference>
<comment type="similarity">
    <text evidence="2">Belongs to the SNF2/RAD54 helicase family.</text>
</comment>
<dbReference type="GO" id="GO:0003678">
    <property type="term" value="F:DNA helicase activity"/>
    <property type="evidence" value="ECO:0007669"/>
    <property type="project" value="UniProtKB-EC"/>
</dbReference>
<dbReference type="GO" id="GO:0005634">
    <property type="term" value="C:nucleus"/>
    <property type="evidence" value="ECO:0007669"/>
    <property type="project" value="UniProtKB-SubCell"/>
</dbReference>
<keyword evidence="6" id="KW-0347">Helicase</keyword>
<evidence type="ECO:0000256" key="8">
    <source>
        <dbReference type="ARBA" id="ARBA00022853"/>
    </source>
</evidence>
<dbReference type="InterPro" id="IPR001650">
    <property type="entry name" value="Helicase_C-like"/>
</dbReference>
<dbReference type="InterPro" id="IPR027417">
    <property type="entry name" value="P-loop_NTPase"/>
</dbReference>
<dbReference type="OrthoDB" id="5857104at2759"/>